<keyword evidence="1" id="KW-0812">Transmembrane</keyword>
<evidence type="ECO:0000256" key="1">
    <source>
        <dbReference type="SAM" id="Phobius"/>
    </source>
</evidence>
<keyword evidence="1" id="KW-0472">Membrane</keyword>
<dbReference type="PANTHER" id="PTHR44825">
    <property type="match status" value="1"/>
</dbReference>
<dbReference type="PANTHER" id="PTHR44825:SF1">
    <property type="entry name" value="DNAJ HOMOLOG SUBFAMILY C MEMBER 4"/>
    <property type="match status" value="1"/>
</dbReference>
<dbReference type="InterPro" id="IPR001623">
    <property type="entry name" value="DnaJ_domain"/>
</dbReference>
<dbReference type="CDD" id="cd06257">
    <property type="entry name" value="DnaJ"/>
    <property type="match status" value="1"/>
</dbReference>
<gene>
    <name evidence="3" type="ORF">FHS50_000590</name>
</gene>
<evidence type="ECO:0000259" key="2">
    <source>
        <dbReference type="PROSITE" id="PS50076"/>
    </source>
</evidence>
<organism evidence="3 4">
    <name type="scientific">Sphingomicrobium lutaoense</name>
    <dbReference type="NCBI Taxonomy" id="515949"/>
    <lineage>
        <taxon>Bacteria</taxon>
        <taxon>Pseudomonadati</taxon>
        <taxon>Pseudomonadota</taxon>
        <taxon>Alphaproteobacteria</taxon>
        <taxon>Sphingomonadales</taxon>
        <taxon>Sphingomonadaceae</taxon>
        <taxon>Sphingomicrobium</taxon>
    </lineage>
</organism>
<dbReference type="Proteomes" id="UP000578569">
    <property type="component" value="Unassembled WGS sequence"/>
</dbReference>
<keyword evidence="4" id="KW-1185">Reference proteome</keyword>
<evidence type="ECO:0000313" key="4">
    <source>
        <dbReference type="Proteomes" id="UP000578569"/>
    </source>
</evidence>
<dbReference type="Gene3D" id="1.10.287.110">
    <property type="entry name" value="DnaJ domain"/>
    <property type="match status" value="1"/>
</dbReference>
<keyword evidence="1" id="KW-1133">Transmembrane helix</keyword>
<evidence type="ECO:0000313" key="3">
    <source>
        <dbReference type="EMBL" id="MBB3763567.1"/>
    </source>
</evidence>
<proteinExistence type="predicted"/>
<dbReference type="InterPro" id="IPR036869">
    <property type="entry name" value="J_dom_sf"/>
</dbReference>
<dbReference type="SMART" id="SM00271">
    <property type="entry name" value="DnaJ"/>
    <property type="match status" value="1"/>
</dbReference>
<dbReference type="PROSITE" id="PS50076">
    <property type="entry name" value="DNAJ_2"/>
    <property type="match status" value="1"/>
</dbReference>
<protein>
    <submittedName>
        <fullName evidence="3">DnaJ-class molecular chaperone</fullName>
    </submittedName>
</protein>
<dbReference type="AlphaFoldDB" id="A0A839Z0I8"/>
<name>A0A839Z0I8_9SPHN</name>
<reference evidence="3 4" key="1">
    <citation type="submission" date="2020-08" db="EMBL/GenBank/DDBJ databases">
        <title>Genomic Encyclopedia of Type Strains, Phase IV (KMG-IV): sequencing the most valuable type-strain genomes for metagenomic binning, comparative biology and taxonomic classification.</title>
        <authorList>
            <person name="Goeker M."/>
        </authorList>
    </citation>
    <scope>NUCLEOTIDE SEQUENCE [LARGE SCALE GENOMIC DNA]</scope>
    <source>
        <strain evidence="3 4">DSM 24194</strain>
    </source>
</reference>
<dbReference type="SUPFAM" id="SSF46565">
    <property type="entry name" value="Chaperone J-domain"/>
    <property type="match status" value="1"/>
</dbReference>
<dbReference type="Pfam" id="PF00226">
    <property type="entry name" value="DnaJ"/>
    <property type="match status" value="1"/>
</dbReference>
<comment type="caution">
    <text evidence="3">The sequence shown here is derived from an EMBL/GenBank/DDBJ whole genome shotgun (WGS) entry which is preliminary data.</text>
</comment>
<dbReference type="PRINTS" id="PR00625">
    <property type="entry name" value="JDOMAIN"/>
</dbReference>
<accession>A0A839Z0I8</accession>
<dbReference type="EMBL" id="JACICF010000001">
    <property type="protein sequence ID" value="MBB3763567.1"/>
    <property type="molecule type" value="Genomic_DNA"/>
</dbReference>
<dbReference type="InterPro" id="IPR052763">
    <property type="entry name" value="DnaJ_C4"/>
</dbReference>
<dbReference type="RefSeq" id="WP_183932901.1">
    <property type="nucleotide sequence ID" value="NZ_JACICF010000001.1"/>
</dbReference>
<feature type="transmembrane region" description="Helical" evidence="1">
    <location>
        <begin position="98"/>
        <end position="124"/>
    </location>
</feature>
<sequence>MDTNLYALLGLSPGASRVEIKRAYHAQMRRFHPDSGDERADGDHAGRLNEAYGILSDPGRRAAYDRMLKARIEQAGGHLPARRSAAKSPRPVRVARPVYLNPIAIFWLLFLTLLLFSPFLYAVWWSLP</sequence>
<feature type="domain" description="J" evidence="2">
    <location>
        <begin position="4"/>
        <end position="68"/>
    </location>
</feature>